<comment type="caution">
    <text evidence="5">The sequence shown here is derived from an EMBL/GenBank/DDBJ whole genome shotgun (WGS) entry which is preliminary data.</text>
</comment>
<protein>
    <submittedName>
        <fullName evidence="5">Carbohydrate ABC transporter substrate-binding protein</fullName>
    </submittedName>
</protein>
<dbReference type="AlphaFoldDB" id="A0A365KWN5"/>
<evidence type="ECO:0000256" key="2">
    <source>
        <dbReference type="ARBA" id="ARBA00022448"/>
    </source>
</evidence>
<dbReference type="SUPFAM" id="SSF53850">
    <property type="entry name" value="Periplasmic binding protein-like II"/>
    <property type="match status" value="1"/>
</dbReference>
<keyword evidence="2" id="KW-0813">Transport</keyword>
<dbReference type="Gene3D" id="3.40.190.10">
    <property type="entry name" value="Periplasmic binding protein-like II"/>
    <property type="match status" value="2"/>
</dbReference>
<keyword evidence="6" id="KW-1185">Reference proteome</keyword>
<evidence type="ECO:0000256" key="1">
    <source>
        <dbReference type="ARBA" id="ARBA00008520"/>
    </source>
</evidence>
<evidence type="ECO:0000256" key="4">
    <source>
        <dbReference type="SAM" id="SignalP"/>
    </source>
</evidence>
<accession>A0A365KWN5</accession>
<organism evidence="5 6">
    <name type="scientific">Planococcus halotolerans</name>
    <dbReference type="NCBI Taxonomy" id="2233542"/>
    <lineage>
        <taxon>Bacteria</taxon>
        <taxon>Bacillati</taxon>
        <taxon>Bacillota</taxon>
        <taxon>Bacilli</taxon>
        <taxon>Bacillales</taxon>
        <taxon>Caryophanaceae</taxon>
        <taxon>Planococcus</taxon>
    </lineage>
</organism>
<dbReference type="Proteomes" id="UP000251002">
    <property type="component" value="Unassembled WGS sequence"/>
</dbReference>
<dbReference type="PROSITE" id="PS51257">
    <property type="entry name" value="PROKAR_LIPOPROTEIN"/>
    <property type="match status" value="1"/>
</dbReference>
<evidence type="ECO:0000313" key="5">
    <source>
        <dbReference type="EMBL" id="RAZ77602.1"/>
    </source>
</evidence>
<dbReference type="GO" id="GO:0042956">
    <property type="term" value="P:maltodextrin transmembrane transport"/>
    <property type="evidence" value="ECO:0007669"/>
    <property type="project" value="TreeGrafter"/>
</dbReference>
<name>A0A365KWN5_9BACL</name>
<dbReference type="PANTHER" id="PTHR30061">
    <property type="entry name" value="MALTOSE-BINDING PERIPLASMIC PROTEIN"/>
    <property type="match status" value="1"/>
</dbReference>
<proteinExistence type="inferred from homology"/>
<dbReference type="PANTHER" id="PTHR30061:SF50">
    <property type="entry name" value="MALTOSE_MALTODEXTRIN-BINDING PERIPLASMIC PROTEIN"/>
    <property type="match status" value="1"/>
</dbReference>
<dbReference type="GO" id="GO:1901982">
    <property type="term" value="F:maltose binding"/>
    <property type="evidence" value="ECO:0007669"/>
    <property type="project" value="TreeGrafter"/>
</dbReference>
<dbReference type="Pfam" id="PF13416">
    <property type="entry name" value="SBP_bac_8"/>
    <property type="match status" value="1"/>
</dbReference>
<evidence type="ECO:0000313" key="6">
    <source>
        <dbReference type="Proteomes" id="UP000251002"/>
    </source>
</evidence>
<dbReference type="GO" id="GO:0015768">
    <property type="term" value="P:maltose transport"/>
    <property type="evidence" value="ECO:0007669"/>
    <property type="project" value="TreeGrafter"/>
</dbReference>
<keyword evidence="3 4" id="KW-0732">Signal</keyword>
<comment type="similarity">
    <text evidence="1">Belongs to the bacterial solute-binding protein 1 family.</text>
</comment>
<dbReference type="InterPro" id="IPR006059">
    <property type="entry name" value="SBP"/>
</dbReference>
<sequence length="417" mass="45342">MAFNKKFVTGMTFAATISLLAACGGGGGDEGGSEGGSGEQSQGISIFQTKVEISEQLEAAAEAYTEETGVPVEVIGTTGDDYAQQLQIRLNNGTGPSIMSVQNAEVAERLESYLYDLSGEDFVSNIAPDMELMLDDKLVGVPYSVEGFGIVYNTEMVDPADIQDYDSFVSTLEDFNAEGINGFGLSSEAYFLIGHISNYPFSLQEDPVEFMEQLSNGEVTLTETEEFQRFGEFMEAIRDNTPTPLNTTYDTQVGDFAAGQTAMIHQGNWAAGMLDEFEVDFEYGMAPFPLEGNDKLAVGVGSNWAVNAEKDQAEIDAAIEFLDWLHNSETGQRFIVEEFGFIPAMTNIEAGDLDPLSQAVLEASNSGETIPWSHNYYPANVVPNDFTPVAESFFVNEDMTGEELVENLQAAWENAAQ</sequence>
<feature type="chain" id="PRO_5038687958" evidence="4">
    <location>
        <begin position="22"/>
        <end position="417"/>
    </location>
</feature>
<gene>
    <name evidence="5" type="ORF">DP120_08950</name>
</gene>
<evidence type="ECO:0000256" key="3">
    <source>
        <dbReference type="ARBA" id="ARBA00022729"/>
    </source>
</evidence>
<dbReference type="EMBL" id="QLZR01000003">
    <property type="protein sequence ID" value="RAZ77602.1"/>
    <property type="molecule type" value="Genomic_DNA"/>
</dbReference>
<dbReference type="GO" id="GO:0055052">
    <property type="term" value="C:ATP-binding cassette (ABC) transporter complex, substrate-binding subunit-containing"/>
    <property type="evidence" value="ECO:0007669"/>
    <property type="project" value="TreeGrafter"/>
</dbReference>
<feature type="signal peptide" evidence="4">
    <location>
        <begin position="1"/>
        <end position="21"/>
    </location>
</feature>
<dbReference type="RefSeq" id="WP_112223329.1">
    <property type="nucleotide sequence ID" value="NZ_CP196859.1"/>
</dbReference>
<reference evidence="5 6" key="1">
    <citation type="submission" date="2018-06" db="EMBL/GenBank/DDBJ databases">
        <title>The draft genome sequences of strains SCU63 and S1.</title>
        <authorList>
            <person name="Gan L."/>
        </authorList>
    </citation>
    <scope>NUCLEOTIDE SEQUENCE [LARGE SCALE GENOMIC DNA]</scope>
    <source>
        <strain evidence="5 6">SCU63</strain>
    </source>
</reference>